<geneLocation type="plasmid" evidence="1">
    <name>pHN39-SIM</name>
</geneLocation>
<reference evidence="1" key="1">
    <citation type="submission" date="2015-12" db="EMBL/GenBank/DDBJ databases">
        <title>The first report of fully sequenced SIM-encoding plasmid pHN39-SIM.</title>
        <authorList>
            <person name="Sun F."/>
            <person name="Zhou D."/>
            <person name="Wang Q."/>
            <person name="Feng J."/>
            <person name="Feng W."/>
            <person name="Luo W."/>
            <person name="Zhang D."/>
            <person name="Chen Y."/>
            <person name="Qiu X."/>
            <person name="Yin Z."/>
            <person name="Chen W."/>
            <person name="Xia P."/>
        </authorList>
    </citation>
    <scope>NUCLEOTIDE SEQUENCE</scope>
    <source>
        <strain evidence="1">HN39</strain>
        <plasmid evidence="1">pHN39-SIM</plasmid>
    </source>
</reference>
<dbReference type="EMBL" id="KU254577">
    <property type="protein sequence ID" value="AMP35733.1"/>
    <property type="molecule type" value="Genomic_DNA"/>
</dbReference>
<organism evidence="1">
    <name type="scientific">Pseudomonas aeruginosa</name>
    <dbReference type="NCBI Taxonomy" id="287"/>
    <lineage>
        <taxon>Bacteria</taxon>
        <taxon>Pseudomonadati</taxon>
        <taxon>Pseudomonadota</taxon>
        <taxon>Gammaproteobacteria</taxon>
        <taxon>Pseudomonadales</taxon>
        <taxon>Pseudomonadaceae</taxon>
        <taxon>Pseudomonas</taxon>
    </lineage>
</organism>
<proteinExistence type="predicted"/>
<protein>
    <submittedName>
        <fullName evidence="1">Uncharacterized protein</fullName>
    </submittedName>
</protein>
<dbReference type="AlphaFoldDB" id="A0A3G1DGF0"/>
<sequence>MAIPTTSDLKLPLSLHLDQNTLDAIERFRVARAEHLKYAHDETATSAELFLALQRAEFDLATAVDRLLVEHSSMSNCRGF</sequence>
<keyword evidence="1" id="KW-0614">Plasmid</keyword>
<evidence type="ECO:0000313" key="1">
    <source>
        <dbReference type="EMBL" id="AMP35733.1"/>
    </source>
</evidence>
<name>A0A3G1DGF0_PSEAI</name>
<dbReference type="RefSeq" id="WP_023662178.1">
    <property type="nucleotide sequence ID" value="NZ_KU254577.1"/>
</dbReference>
<accession>A0A3G1DGF0</accession>